<feature type="compositionally biased region" description="Basic residues" evidence="1">
    <location>
        <begin position="86"/>
        <end position="102"/>
    </location>
</feature>
<reference evidence="2 3" key="1">
    <citation type="submission" date="2021-05" db="EMBL/GenBank/DDBJ databases">
        <title>Genome Assembly of Synthetic Allotetraploid Brassica napus Reveals Homoeologous Exchanges between Subgenomes.</title>
        <authorList>
            <person name="Davis J.T."/>
        </authorList>
    </citation>
    <scope>NUCLEOTIDE SEQUENCE [LARGE SCALE GENOMIC DNA]</scope>
    <source>
        <strain evidence="3">cv. Da-Ae</strain>
        <tissue evidence="2">Seedling</tissue>
    </source>
</reference>
<evidence type="ECO:0000313" key="2">
    <source>
        <dbReference type="EMBL" id="KAH0919363.1"/>
    </source>
</evidence>
<feature type="region of interest" description="Disordered" evidence="1">
    <location>
        <begin position="76"/>
        <end position="111"/>
    </location>
</feature>
<keyword evidence="3" id="KW-1185">Reference proteome</keyword>
<gene>
    <name evidence="2" type="ORF">HID58_027023</name>
</gene>
<proteinExistence type="predicted"/>
<comment type="caution">
    <text evidence="2">The sequence shown here is derived from an EMBL/GenBank/DDBJ whole genome shotgun (WGS) entry which is preliminary data.</text>
</comment>
<accession>A0ABQ8CQM0</accession>
<sequence length="111" mass="12234">MVLSRKPFQELVAVHPPSLTKFLTVCPILGPRLSSPSRTCSLVLIVSSGIVIKAETLPATAALTPCTAITVFESDITPNPTPNHTLRNRVRRPPNRVRRRVSQNRYPKPSV</sequence>
<name>A0ABQ8CQM0_BRANA</name>
<organism evidence="2 3">
    <name type="scientific">Brassica napus</name>
    <name type="common">Rape</name>
    <dbReference type="NCBI Taxonomy" id="3708"/>
    <lineage>
        <taxon>Eukaryota</taxon>
        <taxon>Viridiplantae</taxon>
        <taxon>Streptophyta</taxon>
        <taxon>Embryophyta</taxon>
        <taxon>Tracheophyta</taxon>
        <taxon>Spermatophyta</taxon>
        <taxon>Magnoliopsida</taxon>
        <taxon>eudicotyledons</taxon>
        <taxon>Gunneridae</taxon>
        <taxon>Pentapetalae</taxon>
        <taxon>rosids</taxon>
        <taxon>malvids</taxon>
        <taxon>Brassicales</taxon>
        <taxon>Brassicaceae</taxon>
        <taxon>Brassiceae</taxon>
        <taxon>Brassica</taxon>
    </lineage>
</organism>
<dbReference type="EMBL" id="JAGKQM010000007">
    <property type="protein sequence ID" value="KAH0919363.1"/>
    <property type="molecule type" value="Genomic_DNA"/>
</dbReference>
<evidence type="ECO:0000256" key="1">
    <source>
        <dbReference type="SAM" id="MobiDB-lite"/>
    </source>
</evidence>
<evidence type="ECO:0000313" key="3">
    <source>
        <dbReference type="Proteomes" id="UP000824890"/>
    </source>
</evidence>
<protein>
    <submittedName>
        <fullName evidence="2">Uncharacterized protein</fullName>
    </submittedName>
</protein>
<dbReference type="Proteomes" id="UP000824890">
    <property type="component" value="Unassembled WGS sequence"/>
</dbReference>
<feature type="compositionally biased region" description="Polar residues" evidence="1">
    <location>
        <begin position="76"/>
        <end position="85"/>
    </location>
</feature>